<dbReference type="RefSeq" id="WP_280661980.1">
    <property type="nucleotide sequence ID" value="NZ_CP120374.1"/>
</dbReference>
<accession>A0ABY8DJ53</accession>
<dbReference type="Proteomes" id="UP001229355">
    <property type="component" value="Chromosome 2"/>
</dbReference>
<evidence type="ECO:0000313" key="2">
    <source>
        <dbReference type="Proteomes" id="UP001229355"/>
    </source>
</evidence>
<sequence length="45" mass="5085">MRRKEAFGRRKAAIMDRCFQAIKILGSQLKIDAIEIRVIAALLAV</sequence>
<name>A0ABY8DJ53_9HYPH</name>
<proteinExistence type="predicted"/>
<gene>
    <name evidence="1" type="ORF">PZN02_005354</name>
</gene>
<evidence type="ECO:0008006" key="3">
    <source>
        <dbReference type="Google" id="ProtNLM"/>
    </source>
</evidence>
<dbReference type="EMBL" id="CP120374">
    <property type="protein sequence ID" value="WEX90012.1"/>
    <property type="molecule type" value="Genomic_DNA"/>
</dbReference>
<evidence type="ECO:0000313" key="1">
    <source>
        <dbReference type="EMBL" id="WEX90012.1"/>
    </source>
</evidence>
<keyword evidence="2" id="KW-1185">Reference proteome</keyword>
<protein>
    <recommendedName>
        <fullName evidence="3">Transposase</fullName>
    </recommendedName>
</protein>
<organism evidence="1 2">
    <name type="scientific">Sinorhizobium garamanticum</name>
    <dbReference type="NCBI Taxonomy" id="680247"/>
    <lineage>
        <taxon>Bacteria</taxon>
        <taxon>Pseudomonadati</taxon>
        <taxon>Pseudomonadota</taxon>
        <taxon>Alphaproteobacteria</taxon>
        <taxon>Hyphomicrobiales</taxon>
        <taxon>Rhizobiaceae</taxon>
        <taxon>Sinorhizobium/Ensifer group</taxon>
        <taxon>Sinorhizobium</taxon>
    </lineage>
</organism>
<reference evidence="1 2" key="1">
    <citation type="submission" date="2023-03" db="EMBL/GenBank/DDBJ databases">
        <authorList>
            <person name="Kaur S."/>
            <person name="Espinosa-Saiz D."/>
            <person name="Velazquez E."/>
            <person name="Menendez E."/>
            <person name="diCenzo G.C."/>
        </authorList>
    </citation>
    <scope>NUCLEOTIDE SEQUENCE [LARGE SCALE GENOMIC DNA]</scope>
    <source>
        <strain evidence="1 2">LMG 24692</strain>
    </source>
</reference>